<organism evidence="2 3">
    <name type="scientific">Kingdonia uniflora</name>
    <dbReference type="NCBI Taxonomy" id="39325"/>
    <lineage>
        <taxon>Eukaryota</taxon>
        <taxon>Viridiplantae</taxon>
        <taxon>Streptophyta</taxon>
        <taxon>Embryophyta</taxon>
        <taxon>Tracheophyta</taxon>
        <taxon>Spermatophyta</taxon>
        <taxon>Magnoliopsida</taxon>
        <taxon>Ranunculales</taxon>
        <taxon>Circaeasteraceae</taxon>
        <taxon>Kingdonia</taxon>
    </lineage>
</organism>
<evidence type="ECO:0000313" key="3">
    <source>
        <dbReference type="Proteomes" id="UP000541444"/>
    </source>
</evidence>
<gene>
    <name evidence="2" type="ORF">GIB67_039748</name>
</gene>
<feature type="domain" description="Glycosyl hydrolase family 32 C-terminal" evidence="1">
    <location>
        <begin position="13"/>
        <end position="162"/>
    </location>
</feature>
<dbReference type="SUPFAM" id="SSF49899">
    <property type="entry name" value="Concanavalin A-like lectins/glucanases"/>
    <property type="match status" value="1"/>
</dbReference>
<reference evidence="2 3" key="1">
    <citation type="journal article" date="2020" name="IScience">
        <title>Genome Sequencing of the Endangered Kingdonia uniflora (Circaeasteraceae, Ranunculales) Reveals Potential Mechanisms of Evolutionary Specialization.</title>
        <authorList>
            <person name="Sun Y."/>
            <person name="Deng T."/>
            <person name="Zhang A."/>
            <person name="Moore M.J."/>
            <person name="Landis J.B."/>
            <person name="Lin N."/>
            <person name="Zhang H."/>
            <person name="Zhang X."/>
            <person name="Huang J."/>
            <person name="Zhang X."/>
            <person name="Sun H."/>
            <person name="Wang H."/>
        </authorList>
    </citation>
    <scope>NUCLEOTIDE SEQUENCE [LARGE SCALE GENOMIC DNA]</scope>
    <source>
        <strain evidence="2">TB1705</strain>
        <tissue evidence="2">Leaf</tissue>
    </source>
</reference>
<dbReference type="OrthoDB" id="1930580at2759"/>
<dbReference type="InterPro" id="IPR050551">
    <property type="entry name" value="Fructan_Metab_Enzymes"/>
</dbReference>
<dbReference type="InterPro" id="IPR013320">
    <property type="entry name" value="ConA-like_dom_sf"/>
</dbReference>
<dbReference type="PANTHER" id="PTHR31953">
    <property type="entry name" value="BETA-FRUCTOFURANOSIDASE, INSOLUBLE ISOENZYME CWINV1-RELATED"/>
    <property type="match status" value="1"/>
</dbReference>
<dbReference type="AlphaFoldDB" id="A0A7J7MQ82"/>
<protein>
    <recommendedName>
        <fullName evidence="1">Glycosyl hydrolase family 32 C-terminal domain-containing protein</fullName>
    </recommendedName>
</protein>
<dbReference type="Gene3D" id="2.60.120.560">
    <property type="entry name" value="Exo-inulinase, domain 1"/>
    <property type="match status" value="2"/>
</dbReference>
<accession>A0A7J7MQ82</accession>
<keyword evidence="3" id="KW-1185">Reference proteome</keyword>
<sequence length="292" mass="32808">MPSTKLKGRSVAKIYGVTASQADVEVTFDLPKLEKAEIFDPSWVNLELLCSEKEASKRGSVGPFGLLVLASNGLEEQTAVYFRIFKDQNSNNYVVLMCSDHSRSSLVKQDLDKTTYGPFLNEGKACVTSRVYPKLAIEDRAQLHVFNNGTESMRITSLSAWSVKKATRILKGILVWSPLENGEIVRDTLNAKRYEMDLVLPVINRMENARSIDDMLMEYLYLDALWLIYEVKERKKSGVIHISIEKKRLSSEYNLVGKASSGDRKLLENQQERSISVKHLGKAEDCGSSSTS</sequence>
<proteinExistence type="predicted"/>
<evidence type="ECO:0000259" key="1">
    <source>
        <dbReference type="Pfam" id="PF08244"/>
    </source>
</evidence>
<dbReference type="InterPro" id="IPR013189">
    <property type="entry name" value="Glyco_hydro_32_C"/>
</dbReference>
<name>A0A7J7MQ82_9MAGN</name>
<comment type="caution">
    <text evidence="2">The sequence shown here is derived from an EMBL/GenBank/DDBJ whole genome shotgun (WGS) entry which is preliminary data.</text>
</comment>
<dbReference type="Pfam" id="PF08244">
    <property type="entry name" value="Glyco_hydro_32C"/>
    <property type="match status" value="1"/>
</dbReference>
<dbReference type="Proteomes" id="UP000541444">
    <property type="component" value="Unassembled WGS sequence"/>
</dbReference>
<evidence type="ECO:0000313" key="2">
    <source>
        <dbReference type="EMBL" id="KAF6156987.1"/>
    </source>
</evidence>
<dbReference type="EMBL" id="JACGCM010001289">
    <property type="protein sequence ID" value="KAF6156987.1"/>
    <property type="molecule type" value="Genomic_DNA"/>
</dbReference>